<reference evidence="1 2" key="1">
    <citation type="journal article" date="2014" name="Int. J. Syst. Evol. Microbiol.">
        <title>Complete genome sequence of Corynebacterium casei LMG S-19264T (=DSM 44701T), isolated from a smear-ripened cheese.</title>
        <authorList>
            <consortium name="US DOE Joint Genome Institute (JGI-PGF)"/>
            <person name="Walter F."/>
            <person name="Albersmeier A."/>
            <person name="Kalinowski J."/>
            <person name="Ruckert C."/>
        </authorList>
    </citation>
    <scope>NUCLEOTIDE SEQUENCE [LARGE SCALE GENOMIC DNA]</scope>
    <source>
        <strain evidence="1 2">CGMCC 1.15896</strain>
    </source>
</reference>
<protein>
    <submittedName>
        <fullName evidence="1">Uncharacterized protein</fullName>
    </submittedName>
</protein>
<comment type="caution">
    <text evidence="1">The sequence shown here is derived from an EMBL/GenBank/DDBJ whole genome shotgun (WGS) entry which is preliminary data.</text>
</comment>
<gene>
    <name evidence="1" type="ORF">GCM10011499_26160</name>
</gene>
<accession>A0A916RF58</accession>
<name>A0A916RF58_9HYPH</name>
<evidence type="ECO:0000313" key="1">
    <source>
        <dbReference type="EMBL" id="GGA54770.1"/>
    </source>
</evidence>
<dbReference type="AlphaFoldDB" id="A0A916RF58"/>
<proteinExistence type="predicted"/>
<evidence type="ECO:0000313" key="2">
    <source>
        <dbReference type="Proteomes" id="UP000596977"/>
    </source>
</evidence>
<dbReference type="Proteomes" id="UP000596977">
    <property type="component" value="Unassembled WGS sequence"/>
</dbReference>
<dbReference type="EMBL" id="BMKB01000004">
    <property type="protein sequence ID" value="GGA54770.1"/>
    <property type="molecule type" value="Genomic_DNA"/>
</dbReference>
<organism evidence="1 2">
    <name type="scientific">Pelagibacterium lentulum</name>
    <dbReference type="NCBI Taxonomy" id="2029865"/>
    <lineage>
        <taxon>Bacteria</taxon>
        <taxon>Pseudomonadati</taxon>
        <taxon>Pseudomonadota</taxon>
        <taxon>Alphaproteobacteria</taxon>
        <taxon>Hyphomicrobiales</taxon>
        <taxon>Devosiaceae</taxon>
        <taxon>Pelagibacterium</taxon>
    </lineage>
</organism>
<sequence length="67" mass="7178">MLKDEGEVEALVRFLVSALEAADPDAFIMTPVDGERTAIDGSFDLFEVVAAFRTKVTSSVQEGSKAV</sequence>
<keyword evidence="2" id="KW-1185">Reference proteome</keyword>